<name>A0ABV2TIJ4_9RHOO</name>
<dbReference type="InterPro" id="IPR002078">
    <property type="entry name" value="Sigma_54_int"/>
</dbReference>
<dbReference type="Pfam" id="PF00158">
    <property type="entry name" value="Sigma54_activat"/>
    <property type="match status" value="1"/>
</dbReference>
<evidence type="ECO:0000256" key="1">
    <source>
        <dbReference type="ARBA" id="ARBA00022741"/>
    </source>
</evidence>
<dbReference type="Gene3D" id="3.40.50.300">
    <property type="entry name" value="P-loop containing nucleotide triphosphate hydrolases"/>
    <property type="match status" value="1"/>
</dbReference>
<reference evidence="4 5" key="1">
    <citation type="submission" date="2024-07" db="EMBL/GenBank/DDBJ databases">
        <title>Uliginosibacterium flavum JJ3220;KACC:17644.</title>
        <authorList>
            <person name="Kim M.K."/>
        </authorList>
    </citation>
    <scope>NUCLEOTIDE SEQUENCE [LARGE SCALE GENOMIC DNA]</scope>
    <source>
        <strain evidence="4 5">KACC:17644</strain>
    </source>
</reference>
<dbReference type="Pfam" id="PF08448">
    <property type="entry name" value="PAS_4"/>
    <property type="match status" value="1"/>
</dbReference>
<dbReference type="Pfam" id="PF25601">
    <property type="entry name" value="AAA_lid_14"/>
    <property type="match status" value="1"/>
</dbReference>
<protein>
    <submittedName>
        <fullName evidence="4">Sigma 54-interacting transcriptional regulator</fullName>
    </submittedName>
</protein>
<keyword evidence="5" id="KW-1185">Reference proteome</keyword>
<evidence type="ECO:0000256" key="2">
    <source>
        <dbReference type="ARBA" id="ARBA00022840"/>
    </source>
</evidence>
<dbReference type="PROSITE" id="PS00676">
    <property type="entry name" value="SIGMA54_INTERACT_2"/>
    <property type="match status" value="1"/>
</dbReference>
<dbReference type="InterPro" id="IPR009057">
    <property type="entry name" value="Homeodomain-like_sf"/>
</dbReference>
<gene>
    <name evidence="4" type="ORF">ABXR19_04150</name>
</gene>
<keyword evidence="1" id="KW-0547">Nucleotide-binding</keyword>
<dbReference type="SMART" id="SM00382">
    <property type="entry name" value="AAA"/>
    <property type="match status" value="1"/>
</dbReference>
<dbReference type="InterPro" id="IPR035965">
    <property type="entry name" value="PAS-like_dom_sf"/>
</dbReference>
<accession>A0ABV2TIJ4</accession>
<proteinExistence type="predicted"/>
<dbReference type="SUPFAM" id="SSF52540">
    <property type="entry name" value="P-loop containing nucleoside triphosphate hydrolases"/>
    <property type="match status" value="1"/>
</dbReference>
<dbReference type="Gene3D" id="1.10.8.60">
    <property type="match status" value="1"/>
</dbReference>
<sequence length="434" mass="47691">MSVSAHPLAELVSLLEATPEPQVIFDQYYRILVANAAYREQIKGSDSVIGRRCYEVSHHYSEPCDQAGESCPLARSRESGKRERVLHLHHTPRGEEYVNIELTPIRDATGEIAYFLEKMEPLQVARGLSGSTGLIGRSAAFQRMLELMNRVAKSEASVLLEGESGTGKELVANALHAGSRRASAPFIAVDCSGIPETLFESELFGHERGAFTGAVSRKSGLVEAASGGTLFLDEVGDIPLTLQVKLLRLLETGTYRSVGATDLRQADIRVISATHRKLRDMVAAGSFRADLFYRLNTFPIGVPALRERVDDIPLLIESLLARVAPHKHLSLAPDALQSLLRYSCPGNVRELRNLLERASLMCDHDVIGIAHLPAEVLAPLFSPPASPAEMESLDDARLRAAVLAHRGSRRSLALKLGLSERTLYRRIRRLPDQE</sequence>
<dbReference type="Gene3D" id="3.30.450.20">
    <property type="entry name" value="PAS domain"/>
    <property type="match status" value="1"/>
</dbReference>
<evidence type="ECO:0000313" key="4">
    <source>
        <dbReference type="EMBL" id="MET7013368.1"/>
    </source>
</evidence>
<dbReference type="InterPro" id="IPR025662">
    <property type="entry name" value="Sigma_54_int_dom_ATP-bd_1"/>
</dbReference>
<dbReference type="InterPro" id="IPR003593">
    <property type="entry name" value="AAA+_ATPase"/>
</dbReference>
<dbReference type="PANTHER" id="PTHR32071">
    <property type="entry name" value="TRANSCRIPTIONAL REGULATORY PROTEIN"/>
    <property type="match status" value="1"/>
</dbReference>
<dbReference type="EMBL" id="JBEWZI010000003">
    <property type="protein sequence ID" value="MET7013368.1"/>
    <property type="molecule type" value="Genomic_DNA"/>
</dbReference>
<dbReference type="PROSITE" id="PS50045">
    <property type="entry name" value="SIGMA54_INTERACT_4"/>
    <property type="match status" value="1"/>
</dbReference>
<dbReference type="Proteomes" id="UP001549691">
    <property type="component" value="Unassembled WGS sequence"/>
</dbReference>
<dbReference type="PROSITE" id="PS00675">
    <property type="entry name" value="SIGMA54_INTERACT_1"/>
    <property type="match status" value="1"/>
</dbReference>
<dbReference type="RefSeq" id="WP_354599829.1">
    <property type="nucleotide sequence ID" value="NZ_JBEWZI010000003.1"/>
</dbReference>
<evidence type="ECO:0000259" key="3">
    <source>
        <dbReference type="PROSITE" id="PS50045"/>
    </source>
</evidence>
<dbReference type="InterPro" id="IPR013656">
    <property type="entry name" value="PAS_4"/>
</dbReference>
<feature type="domain" description="Sigma-54 factor interaction" evidence="3">
    <location>
        <begin position="134"/>
        <end position="360"/>
    </location>
</feature>
<dbReference type="CDD" id="cd00009">
    <property type="entry name" value="AAA"/>
    <property type="match status" value="1"/>
</dbReference>
<dbReference type="InterPro" id="IPR058031">
    <property type="entry name" value="AAA_lid_NorR"/>
</dbReference>
<dbReference type="SUPFAM" id="SSF55785">
    <property type="entry name" value="PYP-like sensor domain (PAS domain)"/>
    <property type="match status" value="1"/>
</dbReference>
<keyword evidence="2" id="KW-0067">ATP-binding</keyword>
<dbReference type="InterPro" id="IPR025943">
    <property type="entry name" value="Sigma_54_int_dom_ATP-bd_2"/>
</dbReference>
<organism evidence="4 5">
    <name type="scientific">Uliginosibacterium flavum</name>
    <dbReference type="NCBI Taxonomy" id="1396831"/>
    <lineage>
        <taxon>Bacteria</taxon>
        <taxon>Pseudomonadati</taxon>
        <taxon>Pseudomonadota</taxon>
        <taxon>Betaproteobacteria</taxon>
        <taxon>Rhodocyclales</taxon>
        <taxon>Zoogloeaceae</taxon>
        <taxon>Uliginosibacterium</taxon>
    </lineage>
</organism>
<dbReference type="SUPFAM" id="SSF46689">
    <property type="entry name" value="Homeodomain-like"/>
    <property type="match status" value="1"/>
</dbReference>
<comment type="caution">
    <text evidence="4">The sequence shown here is derived from an EMBL/GenBank/DDBJ whole genome shotgun (WGS) entry which is preliminary data.</text>
</comment>
<dbReference type="InterPro" id="IPR027417">
    <property type="entry name" value="P-loop_NTPase"/>
</dbReference>
<evidence type="ECO:0000313" key="5">
    <source>
        <dbReference type="Proteomes" id="UP001549691"/>
    </source>
</evidence>